<dbReference type="Proteomes" id="UP000037069">
    <property type="component" value="Unassembled WGS sequence"/>
</dbReference>
<proteinExistence type="predicted"/>
<gene>
    <name evidence="1" type="ORF">FF38_09172</name>
</gene>
<dbReference type="AlphaFoldDB" id="A0A0L0C9L7"/>
<organism evidence="1 2">
    <name type="scientific">Lucilia cuprina</name>
    <name type="common">Green bottle fly</name>
    <name type="synonym">Australian sheep blowfly</name>
    <dbReference type="NCBI Taxonomy" id="7375"/>
    <lineage>
        <taxon>Eukaryota</taxon>
        <taxon>Metazoa</taxon>
        <taxon>Ecdysozoa</taxon>
        <taxon>Arthropoda</taxon>
        <taxon>Hexapoda</taxon>
        <taxon>Insecta</taxon>
        <taxon>Pterygota</taxon>
        <taxon>Neoptera</taxon>
        <taxon>Endopterygota</taxon>
        <taxon>Diptera</taxon>
        <taxon>Brachycera</taxon>
        <taxon>Muscomorpha</taxon>
        <taxon>Oestroidea</taxon>
        <taxon>Calliphoridae</taxon>
        <taxon>Luciliinae</taxon>
        <taxon>Lucilia</taxon>
    </lineage>
</organism>
<name>A0A0L0C9L7_LUCCU</name>
<evidence type="ECO:0000313" key="1">
    <source>
        <dbReference type="EMBL" id="KNC28942.1"/>
    </source>
</evidence>
<dbReference type="EMBL" id="JRES01000725">
    <property type="protein sequence ID" value="KNC28942.1"/>
    <property type="molecule type" value="Genomic_DNA"/>
</dbReference>
<sequence length="162" mass="18592">MTKERTTGPIWTYNCNLVSVPESGGSTPMIKVRLLYSCRSHLYATTFFCGVGLDCGLGGIRALTLFSPDKCVFVVKMKPLIKNKLNIIKLQFSYKLKNVACKVSYDMRAMISQQHPRGQHKFEAVRRFKKGENKRLKAQELYKYYSYKLLLPALIECSYNLC</sequence>
<accession>A0A0L0C9L7</accession>
<reference evidence="1 2" key="1">
    <citation type="journal article" date="2015" name="Nat. Commun.">
        <title>Lucilia cuprina genome unlocks parasitic fly biology to underpin future interventions.</title>
        <authorList>
            <person name="Anstead C.A."/>
            <person name="Korhonen P.K."/>
            <person name="Young N.D."/>
            <person name="Hall R.S."/>
            <person name="Jex A.R."/>
            <person name="Murali S.C."/>
            <person name="Hughes D.S."/>
            <person name="Lee S.F."/>
            <person name="Perry T."/>
            <person name="Stroehlein A.J."/>
            <person name="Ansell B.R."/>
            <person name="Breugelmans B."/>
            <person name="Hofmann A."/>
            <person name="Qu J."/>
            <person name="Dugan S."/>
            <person name="Lee S.L."/>
            <person name="Chao H."/>
            <person name="Dinh H."/>
            <person name="Han Y."/>
            <person name="Doddapaneni H.V."/>
            <person name="Worley K.C."/>
            <person name="Muzny D.M."/>
            <person name="Ioannidis P."/>
            <person name="Waterhouse R.M."/>
            <person name="Zdobnov E.M."/>
            <person name="James P.J."/>
            <person name="Bagnall N.H."/>
            <person name="Kotze A.C."/>
            <person name="Gibbs R.A."/>
            <person name="Richards S."/>
            <person name="Batterham P."/>
            <person name="Gasser R.B."/>
        </authorList>
    </citation>
    <scope>NUCLEOTIDE SEQUENCE [LARGE SCALE GENOMIC DNA]</scope>
    <source>
        <strain evidence="1 2">LS</strain>
        <tissue evidence="1">Full body</tissue>
    </source>
</reference>
<protein>
    <submittedName>
        <fullName evidence="1">Uncharacterized protein</fullName>
    </submittedName>
</protein>
<comment type="caution">
    <text evidence="1">The sequence shown here is derived from an EMBL/GenBank/DDBJ whole genome shotgun (WGS) entry which is preliminary data.</text>
</comment>
<evidence type="ECO:0000313" key="2">
    <source>
        <dbReference type="Proteomes" id="UP000037069"/>
    </source>
</evidence>
<keyword evidence="2" id="KW-1185">Reference proteome</keyword>